<dbReference type="InterPro" id="IPR008756">
    <property type="entry name" value="Peptidase_M56"/>
</dbReference>
<dbReference type="InterPro" id="IPR052173">
    <property type="entry name" value="Beta-lactam_resp_regulator"/>
</dbReference>
<dbReference type="AlphaFoldDB" id="A0A7C3CCY9"/>
<name>A0A7C3CCY9_9PROT</name>
<reference evidence="3" key="1">
    <citation type="journal article" date="2020" name="mSystems">
        <title>Genome- and Community-Level Interaction Insights into Carbon Utilization and Element Cycling Functions of Hydrothermarchaeota in Hydrothermal Sediment.</title>
        <authorList>
            <person name="Zhou Z."/>
            <person name="Liu Y."/>
            <person name="Xu W."/>
            <person name="Pan J."/>
            <person name="Luo Z.H."/>
            <person name="Li M."/>
        </authorList>
    </citation>
    <scope>NUCLEOTIDE SEQUENCE [LARGE SCALE GENOMIC DNA]</scope>
    <source>
        <strain evidence="3">HyVt-489</strain>
    </source>
</reference>
<organism evidence="3">
    <name type="scientific">Hellea balneolensis</name>
    <dbReference type="NCBI Taxonomy" id="287478"/>
    <lineage>
        <taxon>Bacteria</taxon>
        <taxon>Pseudomonadati</taxon>
        <taxon>Pseudomonadota</taxon>
        <taxon>Alphaproteobacteria</taxon>
        <taxon>Maricaulales</taxon>
        <taxon>Robiginitomaculaceae</taxon>
        <taxon>Hellea</taxon>
    </lineage>
</organism>
<protein>
    <recommendedName>
        <fullName evidence="2">Peptidase M56 domain-containing protein</fullName>
    </recommendedName>
</protein>
<feature type="transmembrane region" description="Helical" evidence="1">
    <location>
        <begin position="20"/>
        <end position="40"/>
    </location>
</feature>
<keyword evidence="1" id="KW-1133">Transmembrane helix</keyword>
<proteinExistence type="predicted"/>
<keyword evidence="1" id="KW-0472">Membrane</keyword>
<feature type="domain" description="Peptidase M56" evidence="2">
    <location>
        <begin position="24"/>
        <end position="271"/>
    </location>
</feature>
<comment type="caution">
    <text evidence="3">The sequence shown here is derived from an EMBL/GenBank/DDBJ whole genome shotgun (WGS) entry which is preliminary data.</text>
</comment>
<dbReference type="PANTHER" id="PTHR34978:SF3">
    <property type="entry name" value="SLR0241 PROTEIN"/>
    <property type="match status" value="1"/>
</dbReference>
<feature type="non-terminal residue" evidence="3">
    <location>
        <position position="488"/>
    </location>
</feature>
<evidence type="ECO:0000313" key="3">
    <source>
        <dbReference type="EMBL" id="HFB55385.1"/>
    </source>
</evidence>
<keyword evidence="1" id="KW-0812">Transmembrane</keyword>
<feature type="transmembrane region" description="Helical" evidence="1">
    <location>
        <begin position="115"/>
        <end position="136"/>
    </location>
</feature>
<evidence type="ECO:0000256" key="1">
    <source>
        <dbReference type="SAM" id="Phobius"/>
    </source>
</evidence>
<dbReference type="Proteomes" id="UP000886042">
    <property type="component" value="Unassembled WGS sequence"/>
</dbReference>
<sequence>MIAFIQNSFMFNLPLVFDALGWAVLHSLWQGALAGLFIWGARVVTRDGASDLRYVLGITTLCALFAAFVTTFFYYLHAGTTLQAQNINALDVINITLAQTVSDSAQYPLGRLGSYANVLGTIWTIGFVLFGARYLAAFRLTHKLRTTGLSALPTDWHTRFNQLMVKSGMGAHLQSRVRAYVSDHVSSPITFGFFKPVVLVPTWFFTGLSVDQCEVILLHELAHIRRHDYVTNILQIFIKTVFFYHPAVQFICRSTDADREHACDDFAIHITDKPENLATALGTIRLKSAQTSGVFVLSADGRDAPFMLRLRRLMGTPINTLRINTVRGITATLMMVTTTILAMLVSATQSTADPVEKQTLEAKKDKPKNLSTIIVNGETYTRGTGTHNLSVDLRDITDENGKSYHIFNGKKYPSKYSYEFFSKDGDDYVVKTKNGKHYIEIDGNWFKINDYPDVKTGQSHADANAARDTFVQLASHDQNIAQPTQPVA</sequence>
<gene>
    <name evidence="3" type="ORF">ENJ46_05620</name>
</gene>
<dbReference type="EMBL" id="DRMN01000367">
    <property type="protein sequence ID" value="HFB55385.1"/>
    <property type="molecule type" value="Genomic_DNA"/>
</dbReference>
<feature type="transmembrane region" description="Helical" evidence="1">
    <location>
        <begin position="52"/>
        <end position="76"/>
    </location>
</feature>
<accession>A0A7C3CCY9</accession>
<dbReference type="PANTHER" id="PTHR34978">
    <property type="entry name" value="POSSIBLE SENSOR-TRANSDUCER PROTEIN BLAR"/>
    <property type="match status" value="1"/>
</dbReference>
<evidence type="ECO:0000259" key="2">
    <source>
        <dbReference type="Pfam" id="PF05569"/>
    </source>
</evidence>
<dbReference type="Gene3D" id="3.30.2010.10">
    <property type="entry name" value="Metalloproteases ('zincins'), catalytic domain"/>
    <property type="match status" value="1"/>
</dbReference>
<dbReference type="Pfam" id="PF05569">
    <property type="entry name" value="Peptidase_M56"/>
    <property type="match status" value="1"/>
</dbReference>
<feature type="transmembrane region" description="Helical" evidence="1">
    <location>
        <begin position="328"/>
        <end position="347"/>
    </location>
</feature>
<dbReference type="CDD" id="cd07341">
    <property type="entry name" value="M56_BlaR1_MecR1_like"/>
    <property type="match status" value="1"/>
</dbReference>